<proteinExistence type="predicted"/>
<dbReference type="GO" id="GO:0005952">
    <property type="term" value="C:cAMP-dependent protein kinase complex"/>
    <property type="evidence" value="ECO:0007669"/>
    <property type="project" value="InterPro"/>
</dbReference>
<dbReference type="Pfam" id="PF13302">
    <property type="entry name" value="Acetyltransf_3"/>
    <property type="match status" value="1"/>
</dbReference>
<dbReference type="CDD" id="cd00038">
    <property type="entry name" value="CAP_ED"/>
    <property type="match status" value="1"/>
</dbReference>
<dbReference type="PANTHER" id="PTHR11635:SF152">
    <property type="entry name" value="CAMP-DEPENDENT PROTEIN KINASE TYPE I REGULATORY SUBUNIT-RELATED"/>
    <property type="match status" value="1"/>
</dbReference>
<dbReference type="PROSITE" id="PS51186">
    <property type="entry name" value="GNAT"/>
    <property type="match status" value="1"/>
</dbReference>
<dbReference type="Gene3D" id="2.60.120.10">
    <property type="entry name" value="Jelly Rolls"/>
    <property type="match status" value="1"/>
</dbReference>
<name>A0A3S4RDR8_MYCCI</name>
<dbReference type="InterPro" id="IPR018490">
    <property type="entry name" value="cNMP-bd_dom_sf"/>
</dbReference>
<evidence type="ECO:0000313" key="4">
    <source>
        <dbReference type="Proteomes" id="UP000282551"/>
    </source>
</evidence>
<feature type="domain" description="Cyclic nucleotide-binding" evidence="1">
    <location>
        <begin position="17"/>
        <end position="119"/>
    </location>
</feature>
<dbReference type="Pfam" id="PF00027">
    <property type="entry name" value="cNMP_binding"/>
    <property type="match status" value="1"/>
</dbReference>
<dbReference type="GO" id="GO:0016747">
    <property type="term" value="F:acyltransferase activity, transferring groups other than amino-acyl groups"/>
    <property type="evidence" value="ECO:0007669"/>
    <property type="project" value="InterPro"/>
</dbReference>
<evidence type="ECO:0000259" key="1">
    <source>
        <dbReference type="PROSITE" id="PS50042"/>
    </source>
</evidence>
<dbReference type="InterPro" id="IPR000182">
    <property type="entry name" value="GNAT_dom"/>
</dbReference>
<dbReference type="SUPFAM" id="SSF55729">
    <property type="entry name" value="Acyl-CoA N-acyltransferases (Nat)"/>
    <property type="match status" value="1"/>
</dbReference>
<dbReference type="InterPro" id="IPR050503">
    <property type="entry name" value="cAMP-dep_PK_reg_su-like"/>
</dbReference>
<dbReference type="InterPro" id="IPR000595">
    <property type="entry name" value="cNMP-bd_dom"/>
</dbReference>
<dbReference type="PANTHER" id="PTHR11635">
    <property type="entry name" value="CAMP-DEPENDENT PROTEIN KINASE REGULATORY CHAIN"/>
    <property type="match status" value="1"/>
</dbReference>
<keyword evidence="4" id="KW-1185">Reference proteome</keyword>
<dbReference type="Gene3D" id="3.40.630.30">
    <property type="match status" value="1"/>
</dbReference>
<dbReference type="InterPro" id="IPR016181">
    <property type="entry name" value="Acyl_CoA_acyltransferase"/>
</dbReference>
<protein>
    <submittedName>
        <fullName evidence="3">Cyclic nucleotide-binding protein</fullName>
    </submittedName>
</protein>
<sequence>MAELITQRADNLSGLAVFADCFGADLYGLATRLEPLRLNAGDVLMRQGDTSHFFAIIADGALAIRHQDDNGSTVEIAVPAGEVVGEIALLKNQPRVASVTATTEVHGWRGDDAAFAELIQLPGVLRHLVRIARQRLAAFLAPISVRMRDGAQFLLRPALPGDKEIAGKGHVAFSAETRYRRFMSFREPSPELMTYLFEVDYVDHFVWVLITADDDVVADARFVRDEAGASSAEVAFIVGDEYQGNGIGSFLMKALAIAAKVAGVEEFTARVLSENMSMRRILDAYGAVWEREDLGVVITTMPVPERSRIRLPTKLADQIAALARQAIQAVG</sequence>
<reference evidence="3 4" key="1">
    <citation type="submission" date="2018-12" db="EMBL/GenBank/DDBJ databases">
        <authorList>
            <consortium name="Pathogen Informatics"/>
        </authorList>
    </citation>
    <scope>NUCLEOTIDE SEQUENCE [LARGE SCALE GENOMIC DNA]</scope>
    <source>
        <strain evidence="3 4">NCTC10485</strain>
    </source>
</reference>
<evidence type="ECO:0000313" key="3">
    <source>
        <dbReference type="EMBL" id="VEG45998.1"/>
    </source>
</evidence>
<dbReference type="AlphaFoldDB" id="A0A3S4RDR8"/>
<evidence type="ECO:0000259" key="2">
    <source>
        <dbReference type="PROSITE" id="PS51186"/>
    </source>
</evidence>
<accession>A0A3S4RDR8</accession>
<dbReference type="InterPro" id="IPR014710">
    <property type="entry name" value="RmlC-like_jellyroll"/>
</dbReference>
<dbReference type="PROSITE" id="PS50042">
    <property type="entry name" value="CNMP_BINDING_3"/>
    <property type="match status" value="1"/>
</dbReference>
<dbReference type="GO" id="GO:0005829">
    <property type="term" value="C:cytosol"/>
    <property type="evidence" value="ECO:0007669"/>
    <property type="project" value="TreeGrafter"/>
</dbReference>
<dbReference type="Proteomes" id="UP000282551">
    <property type="component" value="Chromosome"/>
</dbReference>
<feature type="domain" description="N-acetyltransferase" evidence="2">
    <location>
        <begin position="153"/>
        <end position="316"/>
    </location>
</feature>
<gene>
    <name evidence="3" type="ORF">NCTC10485_00876</name>
</gene>
<organism evidence="3 4">
    <name type="scientific">Mycolicibacterium chitae</name>
    <name type="common">Mycobacterium chitae</name>
    <dbReference type="NCBI Taxonomy" id="1792"/>
    <lineage>
        <taxon>Bacteria</taxon>
        <taxon>Bacillati</taxon>
        <taxon>Actinomycetota</taxon>
        <taxon>Actinomycetes</taxon>
        <taxon>Mycobacteriales</taxon>
        <taxon>Mycobacteriaceae</taxon>
        <taxon>Mycolicibacterium</taxon>
    </lineage>
</organism>
<dbReference type="RefSeq" id="WP_163792014.1">
    <property type="nucleotide sequence ID" value="NZ_AP022604.1"/>
</dbReference>
<dbReference type="SMART" id="SM00100">
    <property type="entry name" value="cNMP"/>
    <property type="match status" value="1"/>
</dbReference>
<dbReference type="SUPFAM" id="SSF51206">
    <property type="entry name" value="cAMP-binding domain-like"/>
    <property type="match status" value="1"/>
</dbReference>
<dbReference type="CDD" id="cd04301">
    <property type="entry name" value="NAT_SF"/>
    <property type="match status" value="1"/>
</dbReference>
<dbReference type="EMBL" id="LR134355">
    <property type="protein sequence ID" value="VEG45998.1"/>
    <property type="molecule type" value="Genomic_DNA"/>
</dbReference>